<gene>
    <name evidence="20" type="ORF">CLODIP_2_CD03920</name>
</gene>
<keyword evidence="13" id="KW-0234">DNA repair</keyword>
<dbReference type="InterPro" id="IPR001841">
    <property type="entry name" value="Znf_RING"/>
</dbReference>
<evidence type="ECO:0000256" key="13">
    <source>
        <dbReference type="ARBA" id="ARBA00023204"/>
    </source>
</evidence>
<evidence type="ECO:0000256" key="17">
    <source>
        <dbReference type="SAM" id="Coils"/>
    </source>
</evidence>
<keyword evidence="5" id="KW-0963">Cytoplasm</keyword>
<evidence type="ECO:0000256" key="7">
    <source>
        <dbReference type="ARBA" id="ARBA00022679"/>
    </source>
</evidence>
<accession>A0A8S1DIQ1</accession>
<organism evidence="20 21">
    <name type="scientific">Cloeon dipterum</name>
    <dbReference type="NCBI Taxonomy" id="197152"/>
    <lineage>
        <taxon>Eukaryota</taxon>
        <taxon>Metazoa</taxon>
        <taxon>Ecdysozoa</taxon>
        <taxon>Arthropoda</taxon>
        <taxon>Hexapoda</taxon>
        <taxon>Insecta</taxon>
        <taxon>Pterygota</taxon>
        <taxon>Palaeoptera</taxon>
        <taxon>Ephemeroptera</taxon>
        <taxon>Pisciforma</taxon>
        <taxon>Baetidae</taxon>
        <taxon>Cloeon</taxon>
    </lineage>
</organism>
<keyword evidence="17" id="KW-0175">Coiled coil</keyword>
<dbReference type="Proteomes" id="UP000494165">
    <property type="component" value="Unassembled WGS sequence"/>
</dbReference>
<evidence type="ECO:0000256" key="15">
    <source>
        <dbReference type="ARBA" id="ARBA00034306"/>
    </source>
</evidence>
<proteinExistence type="predicted"/>
<dbReference type="InterPro" id="IPR056527">
    <property type="entry name" value="WD40_RFWD3"/>
</dbReference>
<name>A0A8S1DIQ1_9INSE</name>
<dbReference type="GO" id="GO:0016567">
    <property type="term" value="P:protein ubiquitination"/>
    <property type="evidence" value="ECO:0007669"/>
    <property type="project" value="InterPro"/>
</dbReference>
<dbReference type="SUPFAM" id="SSF57850">
    <property type="entry name" value="RING/U-box"/>
    <property type="match status" value="1"/>
</dbReference>
<evidence type="ECO:0000256" key="16">
    <source>
        <dbReference type="PROSITE-ProRule" id="PRU00175"/>
    </source>
</evidence>
<dbReference type="InterPro" id="IPR037381">
    <property type="entry name" value="RFWD3"/>
</dbReference>
<dbReference type="OrthoDB" id="5600418at2759"/>
<dbReference type="EC" id="2.3.2.27" evidence="4"/>
<dbReference type="EMBL" id="CADEPI010000314">
    <property type="protein sequence ID" value="CAB3383563.1"/>
    <property type="molecule type" value="Genomic_DNA"/>
</dbReference>
<keyword evidence="10 16" id="KW-0863">Zinc-finger</keyword>
<evidence type="ECO:0000256" key="3">
    <source>
        <dbReference type="ARBA" id="ARBA00004906"/>
    </source>
</evidence>
<dbReference type="SUPFAM" id="SSF50978">
    <property type="entry name" value="WD40 repeat-like"/>
    <property type="match status" value="1"/>
</dbReference>
<dbReference type="Pfam" id="PF13639">
    <property type="entry name" value="zf-RING_2"/>
    <property type="match status" value="1"/>
</dbReference>
<feature type="coiled-coil region" evidence="17">
    <location>
        <begin position="188"/>
        <end position="236"/>
    </location>
</feature>
<evidence type="ECO:0000313" key="20">
    <source>
        <dbReference type="EMBL" id="CAB3383563.1"/>
    </source>
</evidence>
<keyword evidence="8" id="KW-0677">Repeat</keyword>
<evidence type="ECO:0000256" key="5">
    <source>
        <dbReference type="ARBA" id="ARBA00022490"/>
    </source>
</evidence>
<keyword evidence="9" id="KW-0227">DNA damage</keyword>
<keyword evidence="14" id="KW-0539">Nucleus</keyword>
<evidence type="ECO:0000256" key="4">
    <source>
        <dbReference type="ARBA" id="ARBA00012483"/>
    </source>
</evidence>
<reference evidence="20 21" key="1">
    <citation type="submission" date="2020-04" db="EMBL/GenBank/DDBJ databases">
        <authorList>
            <person name="Alioto T."/>
            <person name="Alioto T."/>
            <person name="Gomez Garrido J."/>
        </authorList>
    </citation>
    <scope>NUCLEOTIDE SEQUENCE [LARGE SCALE GENOMIC DNA]</scope>
</reference>
<protein>
    <recommendedName>
        <fullName evidence="4">RING-type E3 ubiquitin transferase</fullName>
        <ecNumber evidence="4">2.3.2.27</ecNumber>
    </recommendedName>
</protein>
<evidence type="ECO:0000256" key="6">
    <source>
        <dbReference type="ARBA" id="ARBA00022574"/>
    </source>
</evidence>
<dbReference type="PANTHER" id="PTHR16047">
    <property type="entry name" value="RFWD3 PROTEIN"/>
    <property type="match status" value="1"/>
</dbReference>
<dbReference type="GO" id="GO:0061630">
    <property type="term" value="F:ubiquitin protein ligase activity"/>
    <property type="evidence" value="ECO:0007669"/>
    <property type="project" value="UniProtKB-EC"/>
</dbReference>
<sequence length="441" mass="49903">MGLFSKLHKRRQISAYYKMLIVILTIFWGEDGTIHLSDDTDDSEDNDYHDDSIVIIEDRVVPAAAAEVQIVQEAAAALVQVAEPARDPEPGPSGQQTDEKSSKTANGAKKRPASEMASDGDDDDEQMCMICYDNWEGTGPHRIVSLKCGHLFGQSCVEKWLKMHKKCPKCNTPNKVSDVRKIFAPVIKVKETEAENRLKAELDKALKEKRLMELQLLRKEQEMRSLQEAQARLEASATISATAQSSTARGSTARCSTLTRKSSNSHLDRKFHFKLTKDTKLPFGGGRVMAFCPWDNKLAVSCASPMDGYFGLKMLNCERSFMVQNIDSFHAQTIRDLAYCPNRDSNILLTASLDKTAKMVDHRASCVVQTYRVSLSTKTMDNWLEKNLKIQIYLPTRRLVLKLMFFFLNYMTKSKRFSTFKIIAVRLGLFQSLVKEMSHVY</sequence>
<keyword evidence="6" id="KW-0853">WD repeat</keyword>
<dbReference type="GO" id="GO:0005737">
    <property type="term" value="C:cytoplasm"/>
    <property type="evidence" value="ECO:0007669"/>
    <property type="project" value="UniProtKB-SubCell"/>
</dbReference>
<feature type="domain" description="RING-type" evidence="19">
    <location>
        <begin position="128"/>
        <end position="171"/>
    </location>
</feature>
<comment type="catalytic activity">
    <reaction evidence="1">
        <text>S-ubiquitinyl-[E2 ubiquitin-conjugating enzyme]-L-cysteine + [acceptor protein]-L-lysine = [E2 ubiquitin-conjugating enzyme]-L-cysteine + N(6)-ubiquitinyl-[acceptor protein]-L-lysine.</text>
        <dbReference type="EC" id="2.3.2.27"/>
    </reaction>
</comment>
<evidence type="ECO:0000256" key="2">
    <source>
        <dbReference type="ARBA" id="ARBA00004496"/>
    </source>
</evidence>
<keyword evidence="12" id="KW-0862">Zinc</keyword>
<keyword evidence="21" id="KW-1185">Reference proteome</keyword>
<feature type="region of interest" description="Disordered" evidence="18">
    <location>
        <begin position="84"/>
        <end position="122"/>
    </location>
</feature>
<dbReference type="GO" id="GO:0008270">
    <property type="term" value="F:zinc ion binding"/>
    <property type="evidence" value="ECO:0007669"/>
    <property type="project" value="UniProtKB-KW"/>
</dbReference>
<evidence type="ECO:0000259" key="19">
    <source>
        <dbReference type="PROSITE" id="PS50089"/>
    </source>
</evidence>
<dbReference type="CDD" id="cd16450">
    <property type="entry name" value="mRING-C3HGC3_RFWD3"/>
    <property type="match status" value="1"/>
</dbReference>
<dbReference type="InterPro" id="IPR036322">
    <property type="entry name" value="WD40_repeat_dom_sf"/>
</dbReference>
<evidence type="ECO:0000313" key="21">
    <source>
        <dbReference type="Proteomes" id="UP000494165"/>
    </source>
</evidence>
<keyword evidence="11" id="KW-0833">Ubl conjugation pathway</keyword>
<dbReference type="GO" id="GO:0036297">
    <property type="term" value="P:interstrand cross-link repair"/>
    <property type="evidence" value="ECO:0007669"/>
    <property type="project" value="InterPro"/>
</dbReference>
<evidence type="ECO:0000256" key="14">
    <source>
        <dbReference type="ARBA" id="ARBA00023242"/>
    </source>
</evidence>
<dbReference type="Gene3D" id="3.30.40.10">
    <property type="entry name" value="Zinc/RING finger domain, C3HC4 (zinc finger)"/>
    <property type="match status" value="1"/>
</dbReference>
<comment type="caution">
    <text evidence="20">The sequence shown here is derived from an EMBL/GenBank/DDBJ whole genome shotgun (WGS) entry which is preliminary data.</text>
</comment>
<comment type="pathway">
    <text evidence="3">Protein modification; protein ubiquitination.</text>
</comment>
<evidence type="ECO:0000256" key="8">
    <source>
        <dbReference type="ARBA" id="ARBA00022737"/>
    </source>
</evidence>
<evidence type="ECO:0000256" key="12">
    <source>
        <dbReference type="ARBA" id="ARBA00022833"/>
    </source>
</evidence>
<dbReference type="PROSITE" id="PS50089">
    <property type="entry name" value="ZF_RING_2"/>
    <property type="match status" value="1"/>
</dbReference>
<keyword evidence="7" id="KW-0808">Transferase</keyword>
<evidence type="ECO:0000256" key="9">
    <source>
        <dbReference type="ARBA" id="ARBA00022763"/>
    </source>
</evidence>
<dbReference type="InterPro" id="IPR015943">
    <property type="entry name" value="WD40/YVTN_repeat-like_dom_sf"/>
</dbReference>
<dbReference type="SMART" id="SM00184">
    <property type="entry name" value="RING"/>
    <property type="match status" value="1"/>
</dbReference>
<dbReference type="Gene3D" id="2.130.10.10">
    <property type="entry name" value="YVTN repeat-like/Quinoprotein amine dehydrogenase"/>
    <property type="match status" value="1"/>
</dbReference>
<dbReference type="InterPro" id="IPR013083">
    <property type="entry name" value="Znf_RING/FYVE/PHD"/>
</dbReference>
<dbReference type="GO" id="GO:0016604">
    <property type="term" value="C:nuclear body"/>
    <property type="evidence" value="ECO:0007669"/>
    <property type="project" value="UniProtKB-SubCell"/>
</dbReference>
<dbReference type="PANTHER" id="PTHR16047:SF7">
    <property type="entry name" value="E3 UBIQUITIN-PROTEIN LIGASE RFWD3"/>
    <property type="match status" value="1"/>
</dbReference>
<keyword evidence="10 16" id="KW-0479">Metal-binding</keyword>
<dbReference type="Pfam" id="PF23419">
    <property type="entry name" value="WD40_RFWD3"/>
    <property type="match status" value="1"/>
</dbReference>
<evidence type="ECO:0000256" key="10">
    <source>
        <dbReference type="ARBA" id="ARBA00022771"/>
    </source>
</evidence>
<evidence type="ECO:0000256" key="1">
    <source>
        <dbReference type="ARBA" id="ARBA00000900"/>
    </source>
</evidence>
<evidence type="ECO:0000256" key="11">
    <source>
        <dbReference type="ARBA" id="ARBA00022786"/>
    </source>
</evidence>
<comment type="subcellular location">
    <subcellularLocation>
        <location evidence="2">Cytoplasm</location>
    </subcellularLocation>
    <subcellularLocation>
        <location evidence="15">Nucleus</location>
        <location evidence="15">Nuclear body</location>
    </subcellularLocation>
</comment>
<evidence type="ECO:0000256" key="18">
    <source>
        <dbReference type="SAM" id="MobiDB-lite"/>
    </source>
</evidence>
<dbReference type="AlphaFoldDB" id="A0A8S1DIQ1"/>